<feature type="domain" description="Formimidoylglutamate deiminase N-terminal" evidence="6">
    <location>
        <begin position="19"/>
        <end position="54"/>
    </location>
</feature>
<dbReference type="Pfam" id="PF01979">
    <property type="entry name" value="Amidohydro_1"/>
    <property type="match status" value="1"/>
</dbReference>
<sequence length="478" mass="53102">MANQQGIVKDTPTTLSDSTFLFAEQAWLPNGWQRDVLFEIVEGHFAQITANTTPVDGAQHLQGPVLPTLANVHSHAFQRVMAGMAEVSLNPDDSFWSWRDLMYKVVGRLSPQQVHVIATQLYIDMLKAGYTQVGEFHYLHHDPSGKPYRNPAEIAHQLLHAADRTGIGMTLLPALYSYAGFGGQAPHQGQARFIHSSDSYLQLQQQLARELKGAALTGTHTHNRHRLGICFHSLRAVSQIQIQEVLAALDHGQPIHIHIAEQQKEVTDCLNWSQQRPVEWLHNHIGLNEHWCLIHATHLNHNEVQMIADSGAVVGLCPTTEANLGDGIFPGVALTQAGGRWGIGSDSHVCLSATEELRQLEYSQRLRDQQRNRLYSQSQNYVGDYLYTQALNGGNQACGIQLGLAVGCRADLMVLNTTHPLLMASQTPDLINRWLFACHENQIKDVFVAGKQCIQDGHHALEAHSCRQFADVLKQVTG</sequence>
<evidence type="ECO:0000259" key="5">
    <source>
        <dbReference type="Pfam" id="PF01979"/>
    </source>
</evidence>
<proteinExistence type="predicted"/>
<name>A0ABU4ISP0_9VIBR</name>
<dbReference type="NCBIfam" id="NF006682">
    <property type="entry name" value="PRK09229.1-3"/>
    <property type="match status" value="1"/>
</dbReference>
<gene>
    <name evidence="7" type="ORF">SBX64_07615</name>
</gene>
<dbReference type="Gene3D" id="2.30.40.10">
    <property type="entry name" value="Urease, subunit C, domain 1"/>
    <property type="match status" value="1"/>
</dbReference>
<dbReference type="EC" id="3.5.3.13" evidence="7"/>
<dbReference type="Proteomes" id="UP001279860">
    <property type="component" value="Unassembled WGS sequence"/>
</dbReference>
<evidence type="ECO:0000256" key="4">
    <source>
        <dbReference type="ARBA" id="ARBA00022833"/>
    </source>
</evidence>
<organism evidence="7 8">
    <name type="scientific">Vibrio rhizosphaerae</name>
    <dbReference type="NCBI Taxonomy" id="398736"/>
    <lineage>
        <taxon>Bacteria</taxon>
        <taxon>Pseudomonadati</taxon>
        <taxon>Pseudomonadota</taxon>
        <taxon>Gammaproteobacteria</taxon>
        <taxon>Vibrionales</taxon>
        <taxon>Vibrionaceae</taxon>
        <taxon>Vibrio</taxon>
    </lineage>
</organism>
<dbReference type="NCBIfam" id="TIGR02022">
    <property type="entry name" value="hutF"/>
    <property type="match status" value="1"/>
</dbReference>
<evidence type="ECO:0000256" key="1">
    <source>
        <dbReference type="ARBA" id="ARBA00001947"/>
    </source>
</evidence>
<dbReference type="GO" id="GO:0050416">
    <property type="term" value="F:formimidoylglutamate deiminase activity"/>
    <property type="evidence" value="ECO:0007669"/>
    <property type="project" value="UniProtKB-EC"/>
</dbReference>
<keyword evidence="2" id="KW-0479">Metal-binding</keyword>
<comment type="caution">
    <text evidence="7">The sequence shown here is derived from an EMBL/GenBank/DDBJ whole genome shotgun (WGS) entry which is preliminary data.</text>
</comment>
<dbReference type="InterPro" id="IPR011059">
    <property type="entry name" value="Metal-dep_hydrolase_composite"/>
</dbReference>
<dbReference type="NCBIfam" id="NF006684">
    <property type="entry name" value="PRK09229.1-5"/>
    <property type="match status" value="1"/>
</dbReference>
<dbReference type="NCBIfam" id="NF006681">
    <property type="entry name" value="PRK09229.1-2"/>
    <property type="match status" value="1"/>
</dbReference>
<keyword evidence="8" id="KW-1185">Reference proteome</keyword>
<dbReference type="InterPro" id="IPR032466">
    <property type="entry name" value="Metal_Hydrolase"/>
</dbReference>
<dbReference type="Pfam" id="PF22429">
    <property type="entry name" value="HutF_N"/>
    <property type="match status" value="1"/>
</dbReference>
<dbReference type="PANTHER" id="PTHR11271:SF48">
    <property type="entry name" value="AMIDOHYDROLASE-RELATED DOMAIN-CONTAINING PROTEIN"/>
    <property type="match status" value="1"/>
</dbReference>
<dbReference type="RefSeq" id="WP_318584659.1">
    <property type="nucleotide sequence ID" value="NZ_JAWRCP010000001.1"/>
</dbReference>
<evidence type="ECO:0000313" key="7">
    <source>
        <dbReference type="EMBL" id="MDW6092410.1"/>
    </source>
</evidence>
<comment type="cofactor">
    <cofactor evidence="1">
        <name>Zn(2+)</name>
        <dbReference type="ChEBI" id="CHEBI:29105"/>
    </cofactor>
</comment>
<evidence type="ECO:0000313" key="8">
    <source>
        <dbReference type="Proteomes" id="UP001279860"/>
    </source>
</evidence>
<evidence type="ECO:0000256" key="2">
    <source>
        <dbReference type="ARBA" id="ARBA00022723"/>
    </source>
</evidence>
<reference evidence="7 8" key="1">
    <citation type="submission" date="2023-11" db="EMBL/GenBank/DDBJ databases">
        <title>Plant-associative lifestyle of Vibrio porteresiae and its evolutionary dynamics.</title>
        <authorList>
            <person name="Rameshkumar N."/>
            <person name="Kirti K."/>
        </authorList>
    </citation>
    <scope>NUCLEOTIDE SEQUENCE [LARGE SCALE GENOMIC DNA]</scope>
    <source>
        <strain evidence="7 8">MSSRF7</strain>
    </source>
</reference>
<keyword evidence="4" id="KW-0862">Zinc</keyword>
<dbReference type="Gene3D" id="3.20.20.140">
    <property type="entry name" value="Metal-dependent hydrolases"/>
    <property type="match status" value="1"/>
</dbReference>
<dbReference type="InterPro" id="IPR010252">
    <property type="entry name" value="HutF"/>
</dbReference>
<protein>
    <submittedName>
        <fullName evidence="7">Formimidoylglutamate deiminase</fullName>
        <ecNumber evidence="7">3.5.3.13</ecNumber>
    </submittedName>
</protein>
<dbReference type="InterPro" id="IPR055156">
    <property type="entry name" value="HutF-like_N"/>
</dbReference>
<evidence type="ECO:0000256" key="3">
    <source>
        <dbReference type="ARBA" id="ARBA00022801"/>
    </source>
</evidence>
<dbReference type="EMBL" id="JAWRCP010000001">
    <property type="protein sequence ID" value="MDW6092410.1"/>
    <property type="molecule type" value="Genomic_DNA"/>
</dbReference>
<dbReference type="PANTHER" id="PTHR11271">
    <property type="entry name" value="GUANINE DEAMINASE"/>
    <property type="match status" value="1"/>
</dbReference>
<evidence type="ECO:0000259" key="6">
    <source>
        <dbReference type="Pfam" id="PF22429"/>
    </source>
</evidence>
<dbReference type="InterPro" id="IPR006680">
    <property type="entry name" value="Amidohydro-rel"/>
</dbReference>
<keyword evidence="3 7" id="KW-0378">Hydrolase</keyword>
<dbReference type="InterPro" id="IPR051607">
    <property type="entry name" value="Metallo-dep_hydrolases"/>
</dbReference>
<dbReference type="SUPFAM" id="SSF51556">
    <property type="entry name" value="Metallo-dependent hydrolases"/>
    <property type="match status" value="1"/>
</dbReference>
<feature type="domain" description="Amidohydrolase-related" evidence="5">
    <location>
        <begin position="65"/>
        <end position="452"/>
    </location>
</feature>
<dbReference type="SUPFAM" id="SSF51338">
    <property type="entry name" value="Composite domain of metallo-dependent hydrolases"/>
    <property type="match status" value="1"/>
</dbReference>
<accession>A0ABU4ISP0</accession>